<accession>A0ABS8WQD1</accession>
<dbReference type="EMBL" id="JACEIK010008834">
    <property type="protein sequence ID" value="MCE3051678.1"/>
    <property type="molecule type" value="Genomic_DNA"/>
</dbReference>
<feature type="compositionally biased region" description="Polar residues" evidence="1">
    <location>
        <begin position="24"/>
        <end position="39"/>
    </location>
</feature>
<reference evidence="2 3" key="1">
    <citation type="journal article" date="2021" name="BMC Genomics">
        <title>Datura genome reveals duplications of psychoactive alkaloid biosynthetic genes and high mutation rate following tissue culture.</title>
        <authorList>
            <person name="Rajewski A."/>
            <person name="Carter-House D."/>
            <person name="Stajich J."/>
            <person name="Litt A."/>
        </authorList>
    </citation>
    <scope>NUCLEOTIDE SEQUENCE [LARGE SCALE GENOMIC DNA]</scope>
    <source>
        <strain evidence="2">AR-01</strain>
    </source>
</reference>
<sequence length="141" mass="15935">MANNDQQLNSNRANNEQVPLEPQGQLQIEEQNPTGSGHNSVPRVEFDQRNARKQIPNDVNESDEEDHRNDINSGALNLEKMIKMLVSQQGEILKILKTSARRLEKDGVAGFGMGTEVENNPEDSFKIDFLKCMKEILARMD</sequence>
<gene>
    <name evidence="2" type="ORF">HAX54_050494</name>
</gene>
<feature type="region of interest" description="Disordered" evidence="1">
    <location>
        <begin position="1"/>
        <end position="72"/>
    </location>
</feature>
<organism evidence="2 3">
    <name type="scientific">Datura stramonium</name>
    <name type="common">Jimsonweed</name>
    <name type="synonym">Common thornapple</name>
    <dbReference type="NCBI Taxonomy" id="4076"/>
    <lineage>
        <taxon>Eukaryota</taxon>
        <taxon>Viridiplantae</taxon>
        <taxon>Streptophyta</taxon>
        <taxon>Embryophyta</taxon>
        <taxon>Tracheophyta</taxon>
        <taxon>Spermatophyta</taxon>
        <taxon>Magnoliopsida</taxon>
        <taxon>eudicotyledons</taxon>
        <taxon>Gunneridae</taxon>
        <taxon>Pentapetalae</taxon>
        <taxon>asterids</taxon>
        <taxon>lamiids</taxon>
        <taxon>Solanales</taxon>
        <taxon>Solanaceae</taxon>
        <taxon>Solanoideae</taxon>
        <taxon>Datureae</taxon>
        <taxon>Datura</taxon>
    </lineage>
</organism>
<keyword evidence="3" id="KW-1185">Reference proteome</keyword>
<evidence type="ECO:0000313" key="3">
    <source>
        <dbReference type="Proteomes" id="UP000823775"/>
    </source>
</evidence>
<evidence type="ECO:0000256" key="1">
    <source>
        <dbReference type="SAM" id="MobiDB-lite"/>
    </source>
</evidence>
<comment type="caution">
    <text evidence="2">The sequence shown here is derived from an EMBL/GenBank/DDBJ whole genome shotgun (WGS) entry which is preliminary data.</text>
</comment>
<dbReference type="Proteomes" id="UP000823775">
    <property type="component" value="Unassembled WGS sequence"/>
</dbReference>
<feature type="compositionally biased region" description="Polar residues" evidence="1">
    <location>
        <begin position="1"/>
        <end position="17"/>
    </location>
</feature>
<evidence type="ECO:0000313" key="2">
    <source>
        <dbReference type="EMBL" id="MCE3051678.1"/>
    </source>
</evidence>
<proteinExistence type="predicted"/>
<name>A0ABS8WQD1_DATST</name>
<protein>
    <submittedName>
        <fullName evidence="2">Uncharacterized protein</fullName>
    </submittedName>
</protein>